<dbReference type="PANTHER" id="PTHR39206:SF1">
    <property type="entry name" value="SLL8004 PROTEIN"/>
    <property type="match status" value="1"/>
</dbReference>
<gene>
    <name evidence="2" type="ORF">B1A_03539</name>
    <name evidence="1" type="ORF">B2A_05372</name>
</gene>
<dbReference type="InterPro" id="IPR027417">
    <property type="entry name" value="P-loop_NTPase"/>
</dbReference>
<dbReference type="Gene3D" id="3.40.50.300">
    <property type="entry name" value="P-loop containing nucleotide triphosphate hydrolases"/>
    <property type="match status" value="1"/>
</dbReference>
<comment type="caution">
    <text evidence="2">The sequence shown here is derived from an EMBL/GenBank/DDBJ whole genome shotgun (WGS) entry which is preliminary data.</text>
</comment>
<proteinExistence type="predicted"/>
<reference evidence="2" key="1">
    <citation type="submission" date="2013-08" db="EMBL/GenBank/DDBJ databases">
        <authorList>
            <person name="Mendez C."/>
            <person name="Richter M."/>
            <person name="Ferrer M."/>
            <person name="Sanchez J."/>
        </authorList>
    </citation>
    <scope>NUCLEOTIDE SEQUENCE</scope>
</reference>
<reference evidence="2" key="2">
    <citation type="journal article" date="2014" name="ISME J.">
        <title>Microbial stratification in low pH oxic and suboxic macroscopic growths along an acid mine drainage.</title>
        <authorList>
            <person name="Mendez-Garcia C."/>
            <person name="Mesa V."/>
            <person name="Sprenger R.R."/>
            <person name="Richter M."/>
            <person name="Diez M.S."/>
            <person name="Solano J."/>
            <person name="Bargiela R."/>
            <person name="Golyshina O.V."/>
            <person name="Manteca A."/>
            <person name="Ramos J.L."/>
            <person name="Gallego J.R."/>
            <person name="Llorente I."/>
            <person name="Martins Dos Santos V.A."/>
            <person name="Jensen O.N."/>
            <person name="Pelaez A.I."/>
            <person name="Sanchez J."/>
            <person name="Ferrer M."/>
        </authorList>
    </citation>
    <scope>NUCLEOTIDE SEQUENCE</scope>
</reference>
<dbReference type="AlphaFoldDB" id="T1D0L5"/>
<accession>T1D0L5</accession>
<evidence type="ECO:0008006" key="3">
    <source>
        <dbReference type="Google" id="ProtNLM"/>
    </source>
</evidence>
<dbReference type="PANTHER" id="PTHR39206">
    <property type="entry name" value="SLL8004 PROTEIN"/>
    <property type="match status" value="1"/>
</dbReference>
<dbReference type="EMBL" id="AUZZ01003730">
    <property type="protein sequence ID" value="EQD56216.1"/>
    <property type="molecule type" value="Genomic_DNA"/>
</dbReference>
<protein>
    <recommendedName>
        <fullName evidence="3">UDP-N-acetylglucosamine kinase</fullName>
    </recommendedName>
</protein>
<evidence type="ECO:0000313" key="2">
    <source>
        <dbReference type="EMBL" id="EQD75975.1"/>
    </source>
</evidence>
<evidence type="ECO:0000313" key="1">
    <source>
        <dbReference type="EMBL" id="EQD56216.1"/>
    </source>
</evidence>
<organism evidence="2">
    <name type="scientific">mine drainage metagenome</name>
    <dbReference type="NCBI Taxonomy" id="410659"/>
    <lineage>
        <taxon>unclassified sequences</taxon>
        <taxon>metagenomes</taxon>
        <taxon>ecological metagenomes</taxon>
    </lineage>
</organism>
<dbReference type="EMBL" id="AUZX01002603">
    <property type="protein sequence ID" value="EQD75975.1"/>
    <property type="molecule type" value="Genomic_DNA"/>
</dbReference>
<sequence length="219" mass="23164">MARITVLAGTNGAGKSSIAGQALRQAGGAYFNPDEATRQILAANPGLTEDAANALAWQESVRRLRAAIADHTDYAFETTLGGQTVTGLLLAAAAAGHELVIWYCGLDSPERHLARVAARVAGGGHDIPEAKVRTRYETSRANLVRLMPHVTMLRVYDNSAEADPASGQRPAPELVLEIKGGTPSYPRSAVELATTPAWAKPLVARAFQWDAASPARTEA</sequence>
<name>T1D0L5_9ZZZZ</name>
<dbReference type="SUPFAM" id="SSF52540">
    <property type="entry name" value="P-loop containing nucleoside triphosphate hydrolases"/>
    <property type="match status" value="1"/>
</dbReference>